<feature type="transmembrane region" description="Helical" evidence="1">
    <location>
        <begin position="21"/>
        <end position="39"/>
    </location>
</feature>
<evidence type="ECO:0000313" key="2">
    <source>
        <dbReference type="EMBL" id="ABE48487.1"/>
    </source>
</evidence>
<dbReference type="Proteomes" id="UP000002440">
    <property type="component" value="Chromosome"/>
</dbReference>
<name>Q1H4V0_METFK</name>
<dbReference type="eggNOG" id="ENOG5033BBV">
    <property type="taxonomic scope" value="Bacteria"/>
</dbReference>
<dbReference type="EMBL" id="CP000284">
    <property type="protein sequence ID" value="ABE48487.1"/>
    <property type="molecule type" value="Genomic_DNA"/>
</dbReference>
<sequence>MRITAFSAAARSWDKPFSPSITGLILLPGLLLATIPLSFTHLLGIMLKLLLLAIIFWLIYAILKHYRNSVQKRPPSRSSPEDMVQCAHCHVHLPRSESVKSGALHYCSDAHRQQHQE</sequence>
<reference evidence="2 3" key="1">
    <citation type="submission" date="2006-03" db="EMBL/GenBank/DDBJ databases">
        <title>Complete sequence of Methylobacillus flagellatus KT.</title>
        <authorList>
            <consortium name="US DOE Joint Genome Institute"/>
            <person name="Copeland A."/>
            <person name="Lucas S."/>
            <person name="Lapidus A."/>
            <person name="Barry K."/>
            <person name="Detter J.C."/>
            <person name="Glavina del Rio T."/>
            <person name="Hammon N."/>
            <person name="Israni S."/>
            <person name="Dalin E."/>
            <person name="Tice H."/>
            <person name="Pitluck S."/>
            <person name="Brettin T."/>
            <person name="Bruce D."/>
            <person name="Han C."/>
            <person name="Tapia R."/>
            <person name="Saunders E."/>
            <person name="Gilna P."/>
            <person name="Schmutz J."/>
            <person name="Larimer F."/>
            <person name="Land M."/>
            <person name="Kyrpides N."/>
            <person name="Anderson I."/>
            <person name="Richardson P."/>
        </authorList>
    </citation>
    <scope>NUCLEOTIDE SEQUENCE [LARGE SCALE GENOMIC DNA]</scope>
    <source>
        <strain evidence="3">KT / ATCC 51484 / DSM 6875</strain>
    </source>
</reference>
<evidence type="ECO:0000256" key="1">
    <source>
        <dbReference type="SAM" id="Phobius"/>
    </source>
</evidence>
<keyword evidence="1" id="KW-0812">Transmembrane</keyword>
<keyword evidence="3" id="KW-1185">Reference proteome</keyword>
<protein>
    <submittedName>
        <fullName evidence="2">Uncharacterized protein</fullName>
    </submittedName>
</protein>
<proteinExistence type="predicted"/>
<feature type="transmembrane region" description="Helical" evidence="1">
    <location>
        <begin position="45"/>
        <end position="63"/>
    </location>
</feature>
<dbReference type="InterPro" id="IPR049708">
    <property type="entry name" value="PP0621-like"/>
</dbReference>
<accession>Q1H4V0</accession>
<gene>
    <name evidence="2" type="ordered locus">Mfla_0216</name>
</gene>
<keyword evidence="1" id="KW-1133">Transmembrane helix</keyword>
<keyword evidence="1" id="KW-0472">Membrane</keyword>
<dbReference type="NCBIfam" id="NF041023">
    <property type="entry name" value="PP0621_fam"/>
    <property type="match status" value="1"/>
</dbReference>
<organism evidence="2 3">
    <name type="scientific">Methylobacillus flagellatus (strain ATCC 51484 / DSM 6875 / VKM B-1610 / KT)</name>
    <dbReference type="NCBI Taxonomy" id="265072"/>
    <lineage>
        <taxon>Bacteria</taxon>
        <taxon>Pseudomonadati</taxon>
        <taxon>Pseudomonadota</taxon>
        <taxon>Betaproteobacteria</taxon>
        <taxon>Nitrosomonadales</taxon>
        <taxon>Methylophilaceae</taxon>
        <taxon>Methylobacillus</taxon>
    </lineage>
</organism>
<evidence type="ECO:0000313" key="3">
    <source>
        <dbReference type="Proteomes" id="UP000002440"/>
    </source>
</evidence>
<dbReference type="KEGG" id="mfa:Mfla_0216"/>
<dbReference type="STRING" id="265072.Mfla_0216"/>
<dbReference type="AlphaFoldDB" id="Q1H4V0"/>
<dbReference type="HOGENOM" id="CLU_168222_1_0_4"/>